<name>A0ABR1J7Y2_9AGAR</name>
<dbReference type="SUPFAM" id="SSF54506">
    <property type="entry name" value="Diaminopimelate epimerase-like"/>
    <property type="match status" value="1"/>
</dbReference>
<comment type="similarity">
    <text evidence="2">Belongs to the proline racemase family.</text>
</comment>
<dbReference type="InterPro" id="IPR008794">
    <property type="entry name" value="Pro_racemase_fam"/>
</dbReference>
<evidence type="ECO:0000256" key="2">
    <source>
        <dbReference type="ARBA" id="ARBA00007529"/>
    </source>
</evidence>
<evidence type="ECO:0000256" key="1">
    <source>
        <dbReference type="ARBA" id="ARBA00001148"/>
    </source>
</evidence>
<protein>
    <recommendedName>
        <fullName evidence="3">trans-L-3-hydroxyproline dehydratase</fullName>
        <ecNumber evidence="3">4.2.1.77</ecNumber>
    </recommendedName>
</protein>
<dbReference type="Pfam" id="PF05544">
    <property type="entry name" value="Pro_racemase"/>
    <property type="match status" value="1"/>
</dbReference>
<evidence type="ECO:0000313" key="5">
    <source>
        <dbReference type="Proteomes" id="UP001498398"/>
    </source>
</evidence>
<evidence type="ECO:0000313" key="4">
    <source>
        <dbReference type="EMBL" id="KAK7451139.1"/>
    </source>
</evidence>
<evidence type="ECO:0000256" key="3">
    <source>
        <dbReference type="ARBA" id="ARBA00013105"/>
    </source>
</evidence>
<dbReference type="PANTHER" id="PTHR33442">
    <property type="entry name" value="TRANS-3-HYDROXY-L-PROLINE DEHYDRATASE"/>
    <property type="match status" value="1"/>
</dbReference>
<sequence length="429" mass="47532">MVYTLTCKSKCYIPMQFPGGSIAREMDLFEDLSRDESKVIRVIDMHTSGEPTRIIISGYPSLDGDTLLEKRRCASERYDDIRKILMLEPRGHDGMYGAILVQETELTRSGEADIGVLFCHNQGYSTMCGHATIALGRFLVDTQDLRLFPRRNQLEASEDGATTKIRLHAPCGVVHISVPTIANESGRLLSDGTKPVSFLSVPSFVSRSALAVDVPAELAWRQLRSRADVTEKDTYTVTVDVCYGGAFYNIVSAQELGFSEGLRGKNYTMEDFAEASRKLESLLKTRKELYQHPQEKDLEFSYGVMIVDKTFGSKSNDRSEAGLLFFAEGQIDRSPTGSCVSARVALGVHQGWLKVGLSEDNWWTFESIVSVPRGGNGFRGRAIKQDKEGVIVEVDGRAHYTGTAGFIPPDLERGDVIGKGFKLQLPYGR</sequence>
<dbReference type="EMBL" id="JBANRG010000032">
    <property type="protein sequence ID" value="KAK7451139.1"/>
    <property type="molecule type" value="Genomic_DNA"/>
</dbReference>
<dbReference type="PANTHER" id="PTHR33442:SF1">
    <property type="entry name" value="TRANS-3-HYDROXY-L-PROLINE DEHYDRATASE"/>
    <property type="match status" value="1"/>
</dbReference>
<keyword evidence="5" id="KW-1185">Reference proteome</keyword>
<comment type="catalytic activity">
    <reaction evidence="1">
        <text>trans-3-hydroxy-L-proline = 1-pyrroline-2-carboxylate + H2O</text>
        <dbReference type="Rhea" id="RHEA:10320"/>
        <dbReference type="ChEBI" id="CHEBI:15377"/>
        <dbReference type="ChEBI" id="CHEBI:39785"/>
        <dbReference type="ChEBI" id="CHEBI:57938"/>
        <dbReference type="EC" id="4.2.1.77"/>
    </reaction>
</comment>
<dbReference type="Gene3D" id="3.10.310.10">
    <property type="entry name" value="Diaminopimelate Epimerase, Chain A, domain 1"/>
    <property type="match status" value="2"/>
</dbReference>
<gene>
    <name evidence="4" type="ORF">VKT23_012816</name>
</gene>
<dbReference type="SFLD" id="SFLDS00028">
    <property type="entry name" value="Proline_Racemase"/>
    <property type="match status" value="1"/>
</dbReference>
<comment type="caution">
    <text evidence="4">The sequence shown here is derived from an EMBL/GenBank/DDBJ whole genome shotgun (WGS) entry which is preliminary data.</text>
</comment>
<organism evidence="4 5">
    <name type="scientific">Marasmiellus scandens</name>
    <dbReference type="NCBI Taxonomy" id="2682957"/>
    <lineage>
        <taxon>Eukaryota</taxon>
        <taxon>Fungi</taxon>
        <taxon>Dikarya</taxon>
        <taxon>Basidiomycota</taxon>
        <taxon>Agaricomycotina</taxon>
        <taxon>Agaricomycetes</taxon>
        <taxon>Agaricomycetidae</taxon>
        <taxon>Agaricales</taxon>
        <taxon>Marasmiineae</taxon>
        <taxon>Omphalotaceae</taxon>
        <taxon>Marasmiellus</taxon>
    </lineage>
</organism>
<dbReference type="EC" id="4.2.1.77" evidence="3"/>
<dbReference type="Proteomes" id="UP001498398">
    <property type="component" value="Unassembled WGS sequence"/>
</dbReference>
<accession>A0ABR1J7Y2</accession>
<proteinExistence type="inferred from homology"/>
<reference evidence="4 5" key="1">
    <citation type="submission" date="2024-01" db="EMBL/GenBank/DDBJ databases">
        <title>A draft genome for the cacao thread blight pathogen Marasmiellus scandens.</title>
        <authorList>
            <person name="Baruah I.K."/>
            <person name="Leung J."/>
            <person name="Bukari Y."/>
            <person name="Amoako-Attah I."/>
            <person name="Meinhardt L.W."/>
            <person name="Bailey B.A."/>
            <person name="Cohen S.P."/>
        </authorList>
    </citation>
    <scope>NUCLEOTIDE SEQUENCE [LARGE SCALE GENOMIC DNA]</scope>
    <source>
        <strain evidence="4 5">GH-19</strain>
    </source>
</reference>